<dbReference type="GO" id="GO:0051082">
    <property type="term" value="F:unfolded protein binding"/>
    <property type="evidence" value="ECO:0007669"/>
    <property type="project" value="TreeGrafter"/>
</dbReference>
<name>A0AAJ0FTR9_9HYPO</name>
<gene>
    <name evidence="3" type="primary">CDC37_3</name>
    <name evidence="3" type="ORF">QQS21_006132</name>
</gene>
<feature type="domain" description="Cdc37 N-terminal" evidence="2">
    <location>
        <begin position="1"/>
        <end position="77"/>
    </location>
</feature>
<dbReference type="SMART" id="SM01071">
    <property type="entry name" value="CDC37_N"/>
    <property type="match status" value="1"/>
</dbReference>
<evidence type="ECO:0000259" key="2">
    <source>
        <dbReference type="SMART" id="SM01071"/>
    </source>
</evidence>
<protein>
    <submittedName>
        <fullName evidence="3">Hsp90 co-chaperone Cdc37</fullName>
    </submittedName>
</protein>
<dbReference type="GO" id="GO:0051087">
    <property type="term" value="F:protein-folding chaperone binding"/>
    <property type="evidence" value="ECO:0007669"/>
    <property type="project" value="TreeGrafter"/>
</dbReference>
<dbReference type="GO" id="GO:0019901">
    <property type="term" value="F:protein kinase binding"/>
    <property type="evidence" value="ECO:0007669"/>
    <property type="project" value="InterPro"/>
</dbReference>
<dbReference type="GO" id="GO:0006457">
    <property type="term" value="P:protein folding"/>
    <property type="evidence" value="ECO:0007669"/>
    <property type="project" value="TreeGrafter"/>
</dbReference>
<dbReference type="GO" id="GO:0050821">
    <property type="term" value="P:protein stabilization"/>
    <property type="evidence" value="ECO:0007669"/>
    <property type="project" value="TreeGrafter"/>
</dbReference>
<feature type="region of interest" description="Disordered" evidence="1">
    <location>
        <begin position="56"/>
        <end position="79"/>
    </location>
</feature>
<dbReference type="GO" id="GO:0031072">
    <property type="term" value="F:heat shock protein binding"/>
    <property type="evidence" value="ECO:0007669"/>
    <property type="project" value="TreeGrafter"/>
</dbReference>
<dbReference type="Pfam" id="PF03234">
    <property type="entry name" value="CDC37_N"/>
    <property type="match status" value="1"/>
</dbReference>
<reference evidence="3" key="1">
    <citation type="submission" date="2023-06" db="EMBL/GenBank/DDBJ databases">
        <title>Conoideocrella luteorostrata (Hypocreales: Clavicipitaceae), a potential biocontrol fungus for elongate hemlock scale in United States Christmas tree production areas.</title>
        <authorList>
            <person name="Barrett H."/>
            <person name="Lovett B."/>
            <person name="Macias A.M."/>
            <person name="Stajich J.E."/>
            <person name="Kasson M.T."/>
        </authorList>
    </citation>
    <scope>NUCLEOTIDE SEQUENCE</scope>
    <source>
        <strain evidence="3">ARSEF 14590</strain>
    </source>
</reference>
<sequence>MVDYRKWDKLELSDDSDIEVHSDVDKRSFMGAKQHQIHAERQQRKLQVEALKHERVVDKEPAQTSSHSPLLIEVSPSRV</sequence>
<dbReference type="InterPro" id="IPR004918">
    <property type="entry name" value="Cdc37"/>
</dbReference>
<evidence type="ECO:0000313" key="3">
    <source>
        <dbReference type="EMBL" id="KAK2596803.1"/>
    </source>
</evidence>
<accession>A0AAJ0FTR9</accession>
<organism evidence="3 4">
    <name type="scientific">Conoideocrella luteorostrata</name>
    <dbReference type="NCBI Taxonomy" id="1105319"/>
    <lineage>
        <taxon>Eukaryota</taxon>
        <taxon>Fungi</taxon>
        <taxon>Dikarya</taxon>
        <taxon>Ascomycota</taxon>
        <taxon>Pezizomycotina</taxon>
        <taxon>Sordariomycetes</taxon>
        <taxon>Hypocreomycetidae</taxon>
        <taxon>Hypocreales</taxon>
        <taxon>Clavicipitaceae</taxon>
        <taxon>Conoideocrella</taxon>
    </lineage>
</organism>
<dbReference type="InterPro" id="IPR013855">
    <property type="entry name" value="Cdc37_N_dom"/>
</dbReference>
<evidence type="ECO:0000313" key="4">
    <source>
        <dbReference type="Proteomes" id="UP001251528"/>
    </source>
</evidence>
<dbReference type="PANTHER" id="PTHR12800:SF4">
    <property type="entry name" value="HSP90 CO-CHAPERONE CDC37"/>
    <property type="match status" value="1"/>
</dbReference>
<dbReference type="GO" id="GO:0005737">
    <property type="term" value="C:cytoplasm"/>
    <property type="evidence" value="ECO:0007669"/>
    <property type="project" value="TreeGrafter"/>
</dbReference>
<dbReference type="AlphaFoldDB" id="A0AAJ0FTR9"/>
<comment type="caution">
    <text evidence="3">The sequence shown here is derived from an EMBL/GenBank/DDBJ whole genome shotgun (WGS) entry which is preliminary data.</text>
</comment>
<keyword evidence="4" id="KW-1185">Reference proteome</keyword>
<dbReference type="PANTHER" id="PTHR12800">
    <property type="entry name" value="CDC37-RELATED"/>
    <property type="match status" value="1"/>
</dbReference>
<proteinExistence type="predicted"/>
<dbReference type="EMBL" id="JASWJB010000109">
    <property type="protein sequence ID" value="KAK2596803.1"/>
    <property type="molecule type" value="Genomic_DNA"/>
</dbReference>
<dbReference type="Proteomes" id="UP001251528">
    <property type="component" value="Unassembled WGS sequence"/>
</dbReference>
<evidence type="ECO:0000256" key="1">
    <source>
        <dbReference type="SAM" id="MobiDB-lite"/>
    </source>
</evidence>